<reference evidence="3" key="3">
    <citation type="journal article" date="2016" name="Gigascience">
        <title>De novo construction of an expanded transcriptome assembly for the western tarnished plant bug, Lygus hesperus.</title>
        <authorList>
            <person name="Tassone E.E."/>
            <person name="Geib S.M."/>
            <person name="Hall B."/>
            <person name="Fabrick J.A."/>
            <person name="Brent C.S."/>
            <person name="Hull J.J."/>
        </authorList>
    </citation>
    <scope>NUCLEOTIDE SEQUENCE</scope>
</reference>
<feature type="compositionally biased region" description="Basic and acidic residues" evidence="1">
    <location>
        <begin position="216"/>
        <end position="229"/>
    </location>
</feature>
<reference evidence="2" key="2">
    <citation type="submission" date="2014-07" db="EMBL/GenBank/DDBJ databases">
        <authorList>
            <person name="Hull J."/>
        </authorList>
    </citation>
    <scope>NUCLEOTIDE SEQUENCE</scope>
</reference>
<name>A0A0A9YP37_LYGHE</name>
<evidence type="ECO:0000313" key="2">
    <source>
        <dbReference type="EMBL" id="JAG31285.1"/>
    </source>
</evidence>
<feature type="region of interest" description="Disordered" evidence="1">
    <location>
        <begin position="142"/>
        <end position="171"/>
    </location>
</feature>
<reference evidence="2" key="1">
    <citation type="journal article" date="2014" name="PLoS ONE">
        <title>Transcriptome-Based Identification of ABC Transporters in the Western Tarnished Plant Bug Lygus hesperus.</title>
        <authorList>
            <person name="Hull J.J."/>
            <person name="Chaney K."/>
            <person name="Geib S.M."/>
            <person name="Fabrick J.A."/>
            <person name="Brent C.S."/>
            <person name="Walsh D."/>
            <person name="Lavine L.C."/>
        </authorList>
    </citation>
    <scope>NUCLEOTIDE SEQUENCE</scope>
</reference>
<accession>A0A0A9YP37</accession>
<evidence type="ECO:0000313" key="3">
    <source>
        <dbReference type="EMBL" id="JAQ09790.1"/>
    </source>
</evidence>
<organism evidence="2">
    <name type="scientific">Lygus hesperus</name>
    <name type="common">Western plant bug</name>
    <dbReference type="NCBI Taxonomy" id="30085"/>
    <lineage>
        <taxon>Eukaryota</taxon>
        <taxon>Metazoa</taxon>
        <taxon>Ecdysozoa</taxon>
        <taxon>Arthropoda</taxon>
        <taxon>Hexapoda</taxon>
        <taxon>Insecta</taxon>
        <taxon>Pterygota</taxon>
        <taxon>Neoptera</taxon>
        <taxon>Paraneoptera</taxon>
        <taxon>Hemiptera</taxon>
        <taxon>Heteroptera</taxon>
        <taxon>Panheteroptera</taxon>
        <taxon>Cimicomorpha</taxon>
        <taxon>Miridae</taxon>
        <taxon>Mirini</taxon>
        <taxon>Lygus</taxon>
    </lineage>
</organism>
<feature type="region of interest" description="Disordered" evidence="1">
    <location>
        <begin position="210"/>
        <end position="230"/>
    </location>
</feature>
<dbReference type="AlphaFoldDB" id="A0A0A9YP37"/>
<dbReference type="EMBL" id="GBHO01012319">
    <property type="protein sequence ID" value="JAG31285.1"/>
    <property type="molecule type" value="Transcribed_RNA"/>
</dbReference>
<dbReference type="EMBL" id="GDHC01008839">
    <property type="protein sequence ID" value="JAQ09790.1"/>
    <property type="molecule type" value="Transcribed_RNA"/>
</dbReference>
<proteinExistence type="predicted"/>
<gene>
    <name evidence="2" type="ORF">CM83_72758</name>
    <name evidence="3" type="ORF">g.88418</name>
</gene>
<evidence type="ECO:0000256" key="1">
    <source>
        <dbReference type="SAM" id="MobiDB-lite"/>
    </source>
</evidence>
<sequence>MSSVAVNCCSVPQKWPTMPSDVIYTITQSDRTLVVEDNERAAKAAEGTDRKETTHLNGNAHRVGVTNHAPALSQTTFRSRFTIPRVPSTPSYGAHPGSPGVTVGSGDTVDANVVSPKTKLKSFQERPLRHEYYHDARFLQSEASLGSSGEPVDKDDEGDHHDDNVNPLLNDNMKEKSSMYVHLPQKHSAQCTDLPPSLQESLVDQYTNQLPSQSPVKEKKQSNNNKDPEAEVESSCAVDCLYYTLQCCDCSIM</sequence>
<protein>
    <submittedName>
        <fullName evidence="2">Uncharacterized protein</fullName>
    </submittedName>
</protein>